<dbReference type="GO" id="GO:0016787">
    <property type="term" value="F:hydrolase activity"/>
    <property type="evidence" value="ECO:0007669"/>
    <property type="project" value="InterPro"/>
</dbReference>
<evidence type="ECO:0000259" key="1">
    <source>
        <dbReference type="Pfam" id="PF01738"/>
    </source>
</evidence>
<dbReference type="Gene3D" id="3.40.50.1820">
    <property type="entry name" value="alpha/beta hydrolase"/>
    <property type="match status" value="1"/>
</dbReference>
<dbReference type="PANTHER" id="PTHR46623:SF6">
    <property type="entry name" value="ALPHA_BETA-HYDROLASES SUPERFAMILY PROTEIN"/>
    <property type="match status" value="1"/>
</dbReference>
<dbReference type="InterPro" id="IPR002925">
    <property type="entry name" value="Dienelactn_hydro"/>
</dbReference>
<organism evidence="2 3">
    <name type="scientific">Physocladia obscura</name>
    <dbReference type="NCBI Taxonomy" id="109957"/>
    <lineage>
        <taxon>Eukaryota</taxon>
        <taxon>Fungi</taxon>
        <taxon>Fungi incertae sedis</taxon>
        <taxon>Chytridiomycota</taxon>
        <taxon>Chytridiomycota incertae sedis</taxon>
        <taxon>Chytridiomycetes</taxon>
        <taxon>Chytridiales</taxon>
        <taxon>Chytriomycetaceae</taxon>
        <taxon>Physocladia</taxon>
    </lineage>
</organism>
<accession>A0AAD5SZ62</accession>
<evidence type="ECO:0000313" key="2">
    <source>
        <dbReference type="EMBL" id="KAJ3116612.1"/>
    </source>
</evidence>
<keyword evidence="3" id="KW-1185">Reference proteome</keyword>
<dbReference type="InterPro" id="IPR029058">
    <property type="entry name" value="AB_hydrolase_fold"/>
</dbReference>
<feature type="domain" description="Dienelactone hydrolase" evidence="1">
    <location>
        <begin position="65"/>
        <end position="252"/>
    </location>
</feature>
<dbReference type="EMBL" id="JADGJH010001218">
    <property type="protein sequence ID" value="KAJ3116612.1"/>
    <property type="molecule type" value="Genomic_DNA"/>
</dbReference>
<dbReference type="SUPFAM" id="SSF53474">
    <property type="entry name" value="alpha/beta-Hydrolases"/>
    <property type="match status" value="1"/>
</dbReference>
<reference evidence="2" key="1">
    <citation type="submission" date="2020-05" db="EMBL/GenBank/DDBJ databases">
        <title>Phylogenomic resolution of chytrid fungi.</title>
        <authorList>
            <person name="Stajich J.E."/>
            <person name="Amses K."/>
            <person name="Simmons R."/>
            <person name="Seto K."/>
            <person name="Myers J."/>
            <person name="Bonds A."/>
            <person name="Quandt C.A."/>
            <person name="Barry K."/>
            <person name="Liu P."/>
            <person name="Grigoriev I."/>
            <person name="Longcore J.E."/>
            <person name="James T.Y."/>
        </authorList>
    </citation>
    <scope>NUCLEOTIDE SEQUENCE</scope>
    <source>
        <strain evidence="2">JEL0513</strain>
    </source>
</reference>
<evidence type="ECO:0000313" key="3">
    <source>
        <dbReference type="Proteomes" id="UP001211907"/>
    </source>
</evidence>
<name>A0AAD5SZ62_9FUNG</name>
<proteinExistence type="predicted"/>
<comment type="caution">
    <text evidence="2">The sequence shown here is derived from an EMBL/GenBank/DDBJ whole genome shotgun (WGS) entry which is preliminary data.</text>
</comment>
<gene>
    <name evidence="2" type="ORF">HK100_001016</name>
</gene>
<dbReference type="Pfam" id="PF01738">
    <property type="entry name" value="DLH"/>
    <property type="match status" value="1"/>
</dbReference>
<dbReference type="PANTHER" id="PTHR46623">
    <property type="entry name" value="CARBOXYMETHYLENEBUTENOLIDASE-RELATED"/>
    <property type="match status" value="1"/>
</dbReference>
<dbReference type="InterPro" id="IPR051049">
    <property type="entry name" value="Dienelactone_hydrolase-like"/>
</dbReference>
<dbReference type="Proteomes" id="UP001211907">
    <property type="component" value="Unassembled WGS sequence"/>
</dbReference>
<dbReference type="AlphaFoldDB" id="A0AAD5SZ62"/>
<protein>
    <recommendedName>
        <fullName evidence="1">Dienelactone hydrolase domain-containing protein</fullName>
    </recommendedName>
</protein>
<sequence>MLLSRIQTTQTPTRILLSLRRAFGDTNIKLSNAATVTAAELPVRAVVVAPHASALERHVLVGAESKANTRHPAIIVLQEWWGVNQTILAHAQRIANGTGAFAVVPDLYNGKVTADIEEAKHLMDNLDWKDALEKLQRLALHLQRPDEGSASIYKDRKVASIGFCMGGALSLAVTARMAEIKRPLNACISFYGTPSPSLIDITKIPATTPVQAHFGEKDDHFGFSDIKTAHRLAETWDLTVKELGGTHAHGFHTLESNVFVHKDLGHAFMNVDAKNHVFGGDIDKTWDKVFAFSVEHLKTV</sequence>